<dbReference type="InterPro" id="IPR036390">
    <property type="entry name" value="WH_DNA-bd_sf"/>
</dbReference>
<evidence type="ECO:0000259" key="4">
    <source>
        <dbReference type="PROSITE" id="PS51118"/>
    </source>
</evidence>
<accession>A0ABS4XHI9</accession>
<dbReference type="RefSeq" id="WP_210000555.1">
    <property type="nucleotide sequence ID" value="NZ_BAAAJY010000001.1"/>
</dbReference>
<evidence type="ECO:0000256" key="2">
    <source>
        <dbReference type="ARBA" id="ARBA00023125"/>
    </source>
</evidence>
<dbReference type="PANTHER" id="PTHR33204">
    <property type="entry name" value="TRANSCRIPTIONAL REGULATOR, MARR FAMILY"/>
    <property type="match status" value="1"/>
</dbReference>
<dbReference type="EMBL" id="JAGIOF010000001">
    <property type="protein sequence ID" value="MBP2387920.1"/>
    <property type="molecule type" value="Genomic_DNA"/>
</dbReference>
<sequence>MPLRSDWSERPCSIARGIDAVGDPWTLLIIRELISGVRRFDEIRESVGVSDKVLANRLRQLVEGGLATRIPYGNASTRRYEYEPTQAGIDALPILHAFALWAEKHTPTAGLGQRLVIVCRDCGRESSRGETCSECGAVLSADNVSWIRPISTDRIPKPLGAAVER</sequence>
<comment type="caution">
    <text evidence="5">The sequence shown here is derived from an EMBL/GenBank/DDBJ whole genome shotgun (WGS) entry which is preliminary data.</text>
</comment>
<evidence type="ECO:0000313" key="5">
    <source>
        <dbReference type="EMBL" id="MBP2387920.1"/>
    </source>
</evidence>
<dbReference type="Pfam" id="PF01638">
    <property type="entry name" value="HxlR"/>
    <property type="match status" value="1"/>
</dbReference>
<name>A0ABS4XHI9_9MICC</name>
<dbReference type="PANTHER" id="PTHR33204:SF18">
    <property type="entry name" value="TRANSCRIPTIONAL REGULATORY PROTEIN"/>
    <property type="match status" value="1"/>
</dbReference>
<feature type="domain" description="HTH hxlR-type" evidence="4">
    <location>
        <begin position="12"/>
        <end position="110"/>
    </location>
</feature>
<keyword evidence="1" id="KW-0805">Transcription regulation</keyword>
<keyword evidence="2 5" id="KW-0238">DNA-binding</keyword>
<dbReference type="InterPro" id="IPR002577">
    <property type="entry name" value="HTH_HxlR"/>
</dbReference>
<keyword evidence="3" id="KW-0804">Transcription</keyword>
<keyword evidence="6" id="KW-1185">Reference proteome</keyword>
<dbReference type="Proteomes" id="UP001296993">
    <property type="component" value="Unassembled WGS sequence"/>
</dbReference>
<dbReference type="Gene3D" id="1.10.10.10">
    <property type="entry name" value="Winged helix-like DNA-binding domain superfamily/Winged helix DNA-binding domain"/>
    <property type="match status" value="1"/>
</dbReference>
<reference evidence="5 6" key="1">
    <citation type="submission" date="2021-03" db="EMBL/GenBank/DDBJ databases">
        <title>Sequencing the genomes of 1000 actinobacteria strains.</title>
        <authorList>
            <person name="Klenk H.-P."/>
        </authorList>
    </citation>
    <scope>NUCLEOTIDE SEQUENCE [LARGE SCALE GENOMIC DNA]</scope>
    <source>
        <strain evidence="5 6">DSM 15797</strain>
    </source>
</reference>
<organism evidence="5 6">
    <name type="scientific">Paeniglutamicibacter kerguelensis</name>
    <dbReference type="NCBI Taxonomy" id="254788"/>
    <lineage>
        <taxon>Bacteria</taxon>
        <taxon>Bacillati</taxon>
        <taxon>Actinomycetota</taxon>
        <taxon>Actinomycetes</taxon>
        <taxon>Micrococcales</taxon>
        <taxon>Micrococcaceae</taxon>
        <taxon>Paeniglutamicibacter</taxon>
    </lineage>
</organism>
<evidence type="ECO:0000313" key="6">
    <source>
        <dbReference type="Proteomes" id="UP001296993"/>
    </source>
</evidence>
<protein>
    <submittedName>
        <fullName evidence="5">DNA-binding HxlR family transcriptional regulator</fullName>
    </submittedName>
</protein>
<dbReference type="PROSITE" id="PS51118">
    <property type="entry name" value="HTH_HXLR"/>
    <property type="match status" value="1"/>
</dbReference>
<dbReference type="CDD" id="cd00090">
    <property type="entry name" value="HTH_ARSR"/>
    <property type="match status" value="1"/>
</dbReference>
<dbReference type="SUPFAM" id="SSF46785">
    <property type="entry name" value="Winged helix' DNA-binding domain"/>
    <property type="match status" value="1"/>
</dbReference>
<dbReference type="GO" id="GO:0003677">
    <property type="term" value="F:DNA binding"/>
    <property type="evidence" value="ECO:0007669"/>
    <property type="project" value="UniProtKB-KW"/>
</dbReference>
<gene>
    <name evidence="5" type="ORF">JOF47_003431</name>
</gene>
<dbReference type="InterPro" id="IPR036388">
    <property type="entry name" value="WH-like_DNA-bd_sf"/>
</dbReference>
<evidence type="ECO:0000256" key="1">
    <source>
        <dbReference type="ARBA" id="ARBA00023015"/>
    </source>
</evidence>
<evidence type="ECO:0000256" key="3">
    <source>
        <dbReference type="ARBA" id="ARBA00023163"/>
    </source>
</evidence>
<dbReference type="InterPro" id="IPR011991">
    <property type="entry name" value="ArsR-like_HTH"/>
</dbReference>
<proteinExistence type="predicted"/>